<dbReference type="SUPFAM" id="SSF56801">
    <property type="entry name" value="Acetyl-CoA synthetase-like"/>
    <property type="match status" value="1"/>
</dbReference>
<dbReference type="Pfam" id="PF00501">
    <property type="entry name" value="AMP-binding"/>
    <property type="match status" value="1"/>
</dbReference>
<organism evidence="3 4">
    <name type="scientific">Saccharopolyspora erythraea</name>
    <name type="common">Streptomyces erythraeus</name>
    <dbReference type="NCBI Taxonomy" id="1836"/>
    <lineage>
        <taxon>Bacteria</taxon>
        <taxon>Bacillati</taxon>
        <taxon>Actinomycetota</taxon>
        <taxon>Actinomycetes</taxon>
        <taxon>Pseudonocardiales</taxon>
        <taxon>Pseudonocardiaceae</taxon>
        <taxon>Saccharopolyspora</taxon>
    </lineage>
</organism>
<name>A0ABP3M7X2_SACER</name>
<evidence type="ECO:0000259" key="2">
    <source>
        <dbReference type="Pfam" id="PF13193"/>
    </source>
</evidence>
<dbReference type="Gene3D" id="3.40.50.12780">
    <property type="entry name" value="N-terminal domain of ligase-like"/>
    <property type="match status" value="1"/>
</dbReference>
<accession>A0ABP3M7X2</accession>
<feature type="domain" description="AMP-dependent synthetase/ligase" evidence="1">
    <location>
        <begin position="42"/>
        <end position="430"/>
    </location>
</feature>
<dbReference type="Proteomes" id="UP001500729">
    <property type="component" value="Unassembled WGS sequence"/>
</dbReference>
<protein>
    <submittedName>
        <fullName evidence="3">AMP-binding protein</fullName>
    </submittedName>
</protein>
<feature type="domain" description="AMP-binding enzyme C-terminal" evidence="2">
    <location>
        <begin position="480"/>
        <end position="554"/>
    </location>
</feature>
<gene>
    <name evidence="3" type="ORF">GCM10009533_10460</name>
</gene>
<dbReference type="InterPro" id="IPR000873">
    <property type="entry name" value="AMP-dep_synth/lig_dom"/>
</dbReference>
<dbReference type="Pfam" id="PF13193">
    <property type="entry name" value="AMP-binding_C"/>
    <property type="match status" value="1"/>
</dbReference>
<dbReference type="InterPro" id="IPR025110">
    <property type="entry name" value="AMP-bd_C"/>
</dbReference>
<dbReference type="RefSeq" id="WP_011873942.1">
    <property type="nucleotide sequence ID" value="NZ_BAAAGS010000005.1"/>
</dbReference>
<proteinExistence type="predicted"/>
<dbReference type="InterPro" id="IPR020845">
    <property type="entry name" value="AMP-binding_CS"/>
</dbReference>
<dbReference type="PROSITE" id="PS00455">
    <property type="entry name" value="AMP_BINDING"/>
    <property type="match status" value="1"/>
</dbReference>
<evidence type="ECO:0000313" key="3">
    <source>
        <dbReference type="EMBL" id="GAA0513504.1"/>
    </source>
</evidence>
<dbReference type="InterPro" id="IPR050237">
    <property type="entry name" value="ATP-dep_AMP-bd_enzyme"/>
</dbReference>
<dbReference type="PANTHER" id="PTHR43767:SF1">
    <property type="entry name" value="NONRIBOSOMAL PEPTIDE SYNTHASE PES1 (EUROFUNG)-RELATED"/>
    <property type="match status" value="1"/>
</dbReference>
<evidence type="ECO:0000313" key="4">
    <source>
        <dbReference type="Proteomes" id="UP001500729"/>
    </source>
</evidence>
<dbReference type="InterPro" id="IPR042099">
    <property type="entry name" value="ANL_N_sf"/>
</dbReference>
<dbReference type="NCBIfam" id="NF004822">
    <property type="entry name" value="PRK06178.1"/>
    <property type="match status" value="1"/>
</dbReference>
<dbReference type="PANTHER" id="PTHR43767">
    <property type="entry name" value="LONG-CHAIN-FATTY-ACID--COA LIGASE"/>
    <property type="match status" value="1"/>
</dbReference>
<reference evidence="4" key="1">
    <citation type="journal article" date="2019" name="Int. J. Syst. Evol. Microbiol.">
        <title>The Global Catalogue of Microorganisms (GCM) 10K type strain sequencing project: providing services to taxonomists for standard genome sequencing and annotation.</title>
        <authorList>
            <consortium name="The Broad Institute Genomics Platform"/>
            <consortium name="The Broad Institute Genome Sequencing Center for Infectious Disease"/>
            <person name="Wu L."/>
            <person name="Ma J."/>
        </authorList>
    </citation>
    <scope>NUCLEOTIDE SEQUENCE [LARGE SCALE GENOMIC DNA]</scope>
    <source>
        <strain evidence="4">JCM 10303</strain>
    </source>
</reference>
<evidence type="ECO:0000259" key="1">
    <source>
        <dbReference type="Pfam" id="PF00501"/>
    </source>
</evidence>
<dbReference type="InterPro" id="IPR045851">
    <property type="entry name" value="AMP-bd_C_sf"/>
</dbReference>
<keyword evidence="4" id="KW-1185">Reference proteome</keyword>
<sequence>MGAVEDYLADLRVRQQEVWPPGIPREVEYPLGERPVTEYVSHWARTVPDRVAYDFYGRRITYAELDELAARFAGWLDAVGVAPGERVGVFLPNCPQLVVAMLGVLRAGAVYVPVNPMFREHELRHELADAGVSVLLSLDALYPLVEKVRPDTAVREVLVTALTDMLPPEPVRPEPGSVRAPSEIASGWARALAHPPAPGRGADLDALAALNYTGGTTGMPKGCEHTQRHMIYTAATAAAAAGIDVTGGRPEVFLIYVPIFWIAGEDFGILVPLFCGSTVVLLTRWDAGAVLEAVTTRRVTTMLGTVDNYVELMEHPDSGAHELSSLRRPRAMSFVRKLTPRLRQRWRELAGPGSVLREASYGMTETHTADSITEGFQAGDHDLLTAPVFCGLPVPGTEFMVVDEVTAEPLPLGATGEIVVRSPSLLTGYYQQPEATAHALRDGWLHTGDLGIVDEDGCLHYLGRNKEMIKVSGMSVFPSEVESLLARHPGVLGAAVVPKTDPERGQVPVAFVQPAPGAELDEAALREWARLNMAPYKVPVVRLVDALPMTATGKIQKGRLLEEAERLTARP</sequence>
<comment type="caution">
    <text evidence="3">The sequence shown here is derived from an EMBL/GenBank/DDBJ whole genome shotgun (WGS) entry which is preliminary data.</text>
</comment>
<dbReference type="Gene3D" id="3.30.300.30">
    <property type="match status" value="1"/>
</dbReference>
<dbReference type="EMBL" id="BAAAGS010000005">
    <property type="protein sequence ID" value="GAA0513504.1"/>
    <property type="molecule type" value="Genomic_DNA"/>
</dbReference>